<reference evidence="1 2" key="1">
    <citation type="submission" date="2015-04" db="EMBL/GenBank/DDBJ databases">
        <title>Whole genome shotgun sequence of Flavihumibacter petaseus NBRC 106054.</title>
        <authorList>
            <person name="Miyazawa S."/>
            <person name="Hosoyama A."/>
            <person name="Hashimoto M."/>
            <person name="Noguchi M."/>
            <person name="Tsuchikane K."/>
            <person name="Ohji S."/>
            <person name="Yamazoe A."/>
            <person name="Ichikawa N."/>
            <person name="Kimura A."/>
            <person name="Fujita N."/>
        </authorList>
    </citation>
    <scope>NUCLEOTIDE SEQUENCE [LARGE SCALE GENOMIC DNA]</scope>
    <source>
        <strain evidence="1 2">NBRC 106054</strain>
    </source>
</reference>
<evidence type="ECO:0000313" key="2">
    <source>
        <dbReference type="Proteomes" id="UP000033121"/>
    </source>
</evidence>
<dbReference type="RefSeq" id="WP_046367568.1">
    <property type="nucleotide sequence ID" value="NZ_BBWV01000001.1"/>
</dbReference>
<organism evidence="1 2">
    <name type="scientific">Flavihumibacter petaseus NBRC 106054</name>
    <dbReference type="NCBI Taxonomy" id="1220578"/>
    <lineage>
        <taxon>Bacteria</taxon>
        <taxon>Pseudomonadati</taxon>
        <taxon>Bacteroidota</taxon>
        <taxon>Chitinophagia</taxon>
        <taxon>Chitinophagales</taxon>
        <taxon>Chitinophagaceae</taxon>
        <taxon>Flavihumibacter</taxon>
    </lineage>
</organism>
<name>A0A0E9MVI1_9BACT</name>
<comment type="caution">
    <text evidence="1">The sequence shown here is derived from an EMBL/GenBank/DDBJ whole genome shotgun (WGS) entry which is preliminary data.</text>
</comment>
<evidence type="ECO:0000313" key="1">
    <source>
        <dbReference type="EMBL" id="GAO41767.1"/>
    </source>
</evidence>
<dbReference type="Proteomes" id="UP000033121">
    <property type="component" value="Unassembled WGS sequence"/>
</dbReference>
<protein>
    <submittedName>
        <fullName evidence="1">Uncharacterized protein</fullName>
    </submittedName>
</protein>
<accession>A0A0E9MVI1</accession>
<dbReference type="OrthoDB" id="359260at2"/>
<gene>
    <name evidence="1" type="ORF">FPE01S_01_07810</name>
</gene>
<keyword evidence="2" id="KW-1185">Reference proteome</keyword>
<dbReference type="AlphaFoldDB" id="A0A0E9MVI1"/>
<dbReference type="STRING" id="1220578.FPE01S_01_07810"/>
<sequence length="201" mass="22409">MSKGIDISIVKETYQRMSDEELVRAATREAHGLMPEAMEVVRSEIQRRGLGEGIERGIAAQNRTYSVEEIDAFCDILSRLECPTCGDSKGRLNATLTAEAFSMILATTYDRKISVGCPRCLDKANNRALIKSVIFGWWGIPWGLIRTGQAIAVNVDSKQKNHSPGHTNYFRSFVFRAIGELEAFKDNPDKLKQIAARQSVV</sequence>
<dbReference type="EMBL" id="BBWV01000001">
    <property type="protein sequence ID" value="GAO41767.1"/>
    <property type="molecule type" value="Genomic_DNA"/>
</dbReference>
<proteinExistence type="predicted"/>